<feature type="transmembrane region" description="Helical" evidence="1">
    <location>
        <begin position="111"/>
        <end position="131"/>
    </location>
</feature>
<feature type="transmembrane region" description="Helical" evidence="1">
    <location>
        <begin position="138"/>
        <end position="161"/>
    </location>
</feature>
<keyword evidence="3" id="KW-1185">Reference proteome</keyword>
<sequence>MNVNQKMPSVKKGFWTPRRVARLAIVIALSAVGGFIKIPSPTGTVALDSAPGFFAAVAFGPIDGAIVGGVGHLFTAATTGFPMGLPLHLFVALQQAVWAILFWLVARKVNLWVGVIAAVICNGVIAPALFIPIGGVGLFLSLLLPLTVGSAINIIISAIAYKIVKKSNMV</sequence>
<keyword evidence="1" id="KW-0812">Transmembrane</keyword>
<keyword evidence="1" id="KW-0472">Membrane</keyword>
<gene>
    <name evidence="2" type="ORF">EDM56_23845</name>
</gene>
<keyword evidence="1" id="KW-1133">Transmembrane helix</keyword>
<dbReference type="Pfam" id="PF12822">
    <property type="entry name" value="ECF_trnsprt"/>
    <property type="match status" value="1"/>
</dbReference>
<protein>
    <submittedName>
        <fullName evidence="2">ECF transporter S component</fullName>
    </submittedName>
</protein>
<accession>A0A3M8D3H4</accession>
<dbReference type="Proteomes" id="UP000271031">
    <property type="component" value="Unassembled WGS sequence"/>
</dbReference>
<comment type="caution">
    <text evidence="2">The sequence shown here is derived from an EMBL/GenBank/DDBJ whole genome shotgun (WGS) entry which is preliminary data.</text>
</comment>
<dbReference type="AlphaFoldDB" id="A0A3M8D3H4"/>
<evidence type="ECO:0000256" key="1">
    <source>
        <dbReference type="SAM" id="Phobius"/>
    </source>
</evidence>
<feature type="transmembrane region" description="Helical" evidence="1">
    <location>
        <begin position="52"/>
        <end position="75"/>
    </location>
</feature>
<dbReference type="GO" id="GO:0022857">
    <property type="term" value="F:transmembrane transporter activity"/>
    <property type="evidence" value="ECO:0007669"/>
    <property type="project" value="InterPro"/>
</dbReference>
<proteinExistence type="predicted"/>
<evidence type="ECO:0000313" key="3">
    <source>
        <dbReference type="Proteomes" id="UP000271031"/>
    </source>
</evidence>
<dbReference type="Gene3D" id="1.10.1760.20">
    <property type="match status" value="1"/>
</dbReference>
<feature type="transmembrane region" description="Helical" evidence="1">
    <location>
        <begin position="87"/>
        <end position="105"/>
    </location>
</feature>
<evidence type="ECO:0000313" key="2">
    <source>
        <dbReference type="EMBL" id="RNB82428.1"/>
    </source>
</evidence>
<name>A0A3M8D3H4_9BACL</name>
<organism evidence="2 3">
    <name type="scientific">Brevibacillus fluminis</name>
    <dbReference type="NCBI Taxonomy" id="511487"/>
    <lineage>
        <taxon>Bacteria</taxon>
        <taxon>Bacillati</taxon>
        <taxon>Bacillota</taxon>
        <taxon>Bacilli</taxon>
        <taxon>Bacillales</taxon>
        <taxon>Paenibacillaceae</taxon>
        <taxon>Brevibacillus</taxon>
    </lineage>
</organism>
<dbReference type="OrthoDB" id="5431035at2"/>
<reference evidence="2 3" key="1">
    <citation type="submission" date="2018-10" db="EMBL/GenBank/DDBJ databases">
        <title>Phylogenomics of Brevibacillus.</title>
        <authorList>
            <person name="Dunlap C."/>
        </authorList>
    </citation>
    <scope>NUCLEOTIDE SEQUENCE [LARGE SCALE GENOMIC DNA]</scope>
    <source>
        <strain evidence="2 3">JCM 15716</strain>
    </source>
</reference>
<feature type="transmembrane region" description="Helical" evidence="1">
    <location>
        <begin position="20"/>
        <end position="40"/>
    </location>
</feature>
<dbReference type="EMBL" id="RHHQ01000020">
    <property type="protein sequence ID" value="RNB82428.1"/>
    <property type="molecule type" value="Genomic_DNA"/>
</dbReference>
<dbReference type="InterPro" id="IPR024529">
    <property type="entry name" value="ECF_trnsprt_substrate-spec"/>
</dbReference>